<dbReference type="Proteomes" id="UP000287352">
    <property type="component" value="Unassembled WGS sequence"/>
</dbReference>
<keyword evidence="3" id="KW-1185">Reference proteome</keyword>
<accession>A0A402A4B0</accession>
<feature type="region of interest" description="Disordered" evidence="1">
    <location>
        <begin position="59"/>
        <end position="87"/>
    </location>
</feature>
<proteinExistence type="predicted"/>
<protein>
    <submittedName>
        <fullName evidence="2">Uncharacterized protein</fullName>
    </submittedName>
</protein>
<sequence length="144" mass="16064">MVLHVGERVYWGTPEVIYLEGPIVALHAEFQTVVVHIERATTYSAHLIGTEIPFAADGVMPLKSASPPNTTSERNTDRQPLPAMSDDEKVQRAAAAAVHQQYGYQLSKEHEQALIAEVARTLNNDSALRSQIITSMDEILRREW</sequence>
<dbReference type="OrthoDB" id="157347at2"/>
<dbReference type="AlphaFoldDB" id="A0A402A4B0"/>
<dbReference type="EMBL" id="BIFR01000001">
    <property type="protein sequence ID" value="GCE13909.1"/>
    <property type="molecule type" value="Genomic_DNA"/>
</dbReference>
<name>A0A402A4B0_9CHLR</name>
<comment type="caution">
    <text evidence="2">The sequence shown here is derived from an EMBL/GenBank/DDBJ whole genome shotgun (WGS) entry which is preliminary data.</text>
</comment>
<reference evidence="3" key="1">
    <citation type="submission" date="2018-12" db="EMBL/GenBank/DDBJ databases">
        <title>Tengunoibacter tsumagoiensis gen. nov., sp. nov., Dictyobacter kobayashii sp. nov., D. alpinus sp. nov., and D. joshuensis sp. nov. and description of Dictyobacteraceae fam. nov. within the order Ktedonobacterales isolated from Tengu-no-mugimeshi.</title>
        <authorList>
            <person name="Wang C.M."/>
            <person name="Zheng Y."/>
            <person name="Sakai Y."/>
            <person name="Toyoda A."/>
            <person name="Minakuchi Y."/>
            <person name="Abe K."/>
            <person name="Yokota A."/>
            <person name="Yabe S."/>
        </authorList>
    </citation>
    <scope>NUCLEOTIDE SEQUENCE [LARGE SCALE GENOMIC DNA]</scope>
    <source>
        <strain evidence="3">Uno3</strain>
    </source>
</reference>
<dbReference type="RefSeq" id="WP_126581397.1">
    <property type="nucleotide sequence ID" value="NZ_BIFR01000001.1"/>
</dbReference>
<organism evidence="2 3">
    <name type="scientific">Tengunoibacter tsumagoiensis</name>
    <dbReference type="NCBI Taxonomy" id="2014871"/>
    <lineage>
        <taxon>Bacteria</taxon>
        <taxon>Bacillati</taxon>
        <taxon>Chloroflexota</taxon>
        <taxon>Ktedonobacteria</taxon>
        <taxon>Ktedonobacterales</taxon>
        <taxon>Dictyobacteraceae</taxon>
        <taxon>Tengunoibacter</taxon>
    </lineage>
</organism>
<gene>
    <name evidence="2" type="ORF">KTT_37680</name>
</gene>
<evidence type="ECO:0000313" key="3">
    <source>
        <dbReference type="Proteomes" id="UP000287352"/>
    </source>
</evidence>
<evidence type="ECO:0000256" key="1">
    <source>
        <dbReference type="SAM" id="MobiDB-lite"/>
    </source>
</evidence>
<evidence type="ECO:0000313" key="2">
    <source>
        <dbReference type="EMBL" id="GCE13909.1"/>
    </source>
</evidence>